<dbReference type="OrthoDB" id="126772at2759"/>
<evidence type="ECO:0000259" key="2">
    <source>
        <dbReference type="PROSITE" id="PS51465"/>
    </source>
</evidence>
<comment type="caution">
    <text evidence="3">The sequence shown here is derived from an EMBL/GenBank/DDBJ whole genome shotgun (WGS) entry which is preliminary data.</text>
</comment>
<organism evidence="3 4">
    <name type="scientific">Stichopus japonicus</name>
    <name type="common">Sea cucumber</name>
    <dbReference type="NCBI Taxonomy" id="307972"/>
    <lineage>
        <taxon>Eukaryota</taxon>
        <taxon>Metazoa</taxon>
        <taxon>Echinodermata</taxon>
        <taxon>Eleutherozoa</taxon>
        <taxon>Echinozoa</taxon>
        <taxon>Holothuroidea</taxon>
        <taxon>Aspidochirotacea</taxon>
        <taxon>Aspidochirotida</taxon>
        <taxon>Stichopodidae</taxon>
        <taxon>Apostichopus</taxon>
    </lineage>
</organism>
<sequence length="135" mass="15439">MVDATHYILLMGLFVFLAESRFIYEGSGEMCWLECADYFKPVCGSNGMTYGNECQLIRDRQCNGLVLKKKYDGPCFRKRVPSSIKAHVRPKARGLCSRNRWTICSMMGGICVKHIKEQTFVCLRPNQNMMVNIAI</sequence>
<evidence type="ECO:0000313" key="3">
    <source>
        <dbReference type="EMBL" id="PIK50326.1"/>
    </source>
</evidence>
<dbReference type="EMBL" id="MRZV01000423">
    <property type="protein sequence ID" value="PIK50326.1"/>
    <property type="molecule type" value="Genomic_DNA"/>
</dbReference>
<dbReference type="InterPro" id="IPR002350">
    <property type="entry name" value="Kazal_dom"/>
</dbReference>
<feature type="chain" id="PRO_5013863031" evidence="1">
    <location>
        <begin position="21"/>
        <end position="135"/>
    </location>
</feature>
<accession>A0A2G8KQP5</accession>
<dbReference type="PROSITE" id="PS51465">
    <property type="entry name" value="KAZAL_2"/>
    <property type="match status" value="1"/>
</dbReference>
<feature type="domain" description="Kazal-like" evidence="2">
    <location>
        <begin position="25"/>
        <end position="77"/>
    </location>
</feature>
<feature type="signal peptide" evidence="1">
    <location>
        <begin position="1"/>
        <end position="20"/>
    </location>
</feature>
<dbReference type="InterPro" id="IPR036058">
    <property type="entry name" value="Kazal_dom_sf"/>
</dbReference>
<keyword evidence="1" id="KW-0732">Signal</keyword>
<evidence type="ECO:0000313" key="4">
    <source>
        <dbReference type="Proteomes" id="UP000230750"/>
    </source>
</evidence>
<dbReference type="Proteomes" id="UP000230750">
    <property type="component" value="Unassembled WGS sequence"/>
</dbReference>
<protein>
    <submittedName>
        <fullName evidence="3">Kazal-type proteinase inhibitor</fullName>
    </submittedName>
</protein>
<dbReference type="AlphaFoldDB" id="A0A2G8KQP5"/>
<dbReference type="SUPFAM" id="SSF100895">
    <property type="entry name" value="Kazal-type serine protease inhibitors"/>
    <property type="match status" value="1"/>
</dbReference>
<reference evidence="3 4" key="1">
    <citation type="journal article" date="2017" name="PLoS Biol.">
        <title>The sea cucumber genome provides insights into morphological evolution and visceral regeneration.</title>
        <authorList>
            <person name="Zhang X."/>
            <person name="Sun L."/>
            <person name="Yuan J."/>
            <person name="Sun Y."/>
            <person name="Gao Y."/>
            <person name="Zhang L."/>
            <person name="Li S."/>
            <person name="Dai H."/>
            <person name="Hamel J.F."/>
            <person name="Liu C."/>
            <person name="Yu Y."/>
            <person name="Liu S."/>
            <person name="Lin W."/>
            <person name="Guo K."/>
            <person name="Jin S."/>
            <person name="Xu P."/>
            <person name="Storey K.B."/>
            <person name="Huan P."/>
            <person name="Zhang T."/>
            <person name="Zhou Y."/>
            <person name="Zhang J."/>
            <person name="Lin C."/>
            <person name="Li X."/>
            <person name="Xing L."/>
            <person name="Huo D."/>
            <person name="Sun M."/>
            <person name="Wang L."/>
            <person name="Mercier A."/>
            <person name="Li F."/>
            <person name="Yang H."/>
            <person name="Xiang J."/>
        </authorList>
    </citation>
    <scope>NUCLEOTIDE SEQUENCE [LARGE SCALE GENOMIC DNA]</scope>
    <source>
        <strain evidence="3">Shaxun</strain>
        <tissue evidence="3">Muscle</tissue>
    </source>
</reference>
<dbReference type="SMART" id="SM00280">
    <property type="entry name" value="KAZAL"/>
    <property type="match status" value="1"/>
</dbReference>
<dbReference type="Pfam" id="PF07648">
    <property type="entry name" value="Kazal_2"/>
    <property type="match status" value="1"/>
</dbReference>
<gene>
    <name evidence="3" type="ORF">BSL78_12786</name>
</gene>
<keyword evidence="4" id="KW-1185">Reference proteome</keyword>
<dbReference type="Gene3D" id="3.30.60.30">
    <property type="match status" value="1"/>
</dbReference>
<name>A0A2G8KQP5_STIJA</name>
<evidence type="ECO:0000256" key="1">
    <source>
        <dbReference type="SAM" id="SignalP"/>
    </source>
</evidence>
<proteinExistence type="predicted"/>
<dbReference type="CDD" id="cd00104">
    <property type="entry name" value="KAZAL_FS"/>
    <property type="match status" value="1"/>
</dbReference>